<protein>
    <recommendedName>
        <fullName evidence="1">Co-chaperone DjlA N-terminal domain-containing protein</fullName>
    </recommendedName>
</protein>
<reference evidence="2" key="1">
    <citation type="submission" date="2015-12" db="EMBL/GenBank/DDBJ databases">
        <authorList>
            <person name="Tikhonova T.V."/>
            <person name="Pavlov A.R."/>
            <person name="Beletsky A.V."/>
            <person name="Mardanov A.V."/>
            <person name="Sorokin D.Y."/>
            <person name="Ravin N.V."/>
            <person name="Popov V.O."/>
        </authorList>
    </citation>
    <scope>NUCLEOTIDE SEQUENCE</scope>
    <source>
        <strain evidence="2">DSM 14787</strain>
    </source>
</reference>
<dbReference type="OrthoDB" id="5294347at2"/>
<sequence length="171" mass="19228">MKDLIDLFRRSLATVQDQIVPSGGPGRSAATQPVTEHDIHLATAALLFEVSRADFQIHDDELVTIREQLASAFDLEPEELGELIHLARLESDELLSLHPFVRVINTHMSPQDKRRIMADLWQVGYADGVLAPRQEAAIRQIADLLYIPHAVFVQTRIEVENARGTRDPDHP</sequence>
<dbReference type="CDD" id="cd07313">
    <property type="entry name" value="terB_like_2"/>
    <property type="match status" value="1"/>
</dbReference>
<evidence type="ECO:0000313" key="3">
    <source>
        <dbReference type="Proteomes" id="UP000010809"/>
    </source>
</evidence>
<feature type="domain" description="Co-chaperone DjlA N-terminal" evidence="1">
    <location>
        <begin position="40"/>
        <end position="156"/>
    </location>
</feature>
<dbReference type="Pfam" id="PF05099">
    <property type="entry name" value="TerB"/>
    <property type="match status" value="1"/>
</dbReference>
<dbReference type="InterPro" id="IPR029024">
    <property type="entry name" value="TerB-like"/>
</dbReference>
<dbReference type="Proteomes" id="UP000010809">
    <property type="component" value="Chromosome"/>
</dbReference>
<dbReference type="Gene3D" id="1.10.3680.10">
    <property type="entry name" value="TerB-like"/>
    <property type="match status" value="1"/>
</dbReference>
<organism evidence="2 3">
    <name type="scientific">Thioalkalivibrio nitratireducens (strain DSM 14787 / UNIQEM 213 / ALEN2)</name>
    <dbReference type="NCBI Taxonomy" id="1255043"/>
    <lineage>
        <taxon>Bacteria</taxon>
        <taxon>Pseudomonadati</taxon>
        <taxon>Pseudomonadota</taxon>
        <taxon>Gammaproteobacteria</taxon>
        <taxon>Chromatiales</taxon>
        <taxon>Ectothiorhodospiraceae</taxon>
        <taxon>Thioalkalivibrio</taxon>
    </lineage>
</organism>
<name>L0DY19_THIND</name>
<dbReference type="RefSeq" id="WP_015259008.1">
    <property type="nucleotide sequence ID" value="NC_019902.2"/>
</dbReference>
<dbReference type="STRING" id="1255043.TVNIR_2231"/>
<evidence type="ECO:0000313" key="2">
    <source>
        <dbReference type="EMBL" id="AGA33887.1"/>
    </source>
</evidence>
<dbReference type="eggNOG" id="COG4103">
    <property type="taxonomic scope" value="Bacteria"/>
</dbReference>
<dbReference type="HOGENOM" id="CLU_111095_2_0_6"/>
<dbReference type="PATRIC" id="fig|1255043.3.peg.2250"/>
<dbReference type="KEGG" id="tni:TVNIR_2231"/>
<keyword evidence="3" id="KW-1185">Reference proteome</keyword>
<gene>
    <name evidence="2" type="ordered locus">TVNIR_2231</name>
</gene>
<proteinExistence type="predicted"/>
<dbReference type="SUPFAM" id="SSF158682">
    <property type="entry name" value="TerB-like"/>
    <property type="match status" value="1"/>
</dbReference>
<evidence type="ECO:0000259" key="1">
    <source>
        <dbReference type="Pfam" id="PF05099"/>
    </source>
</evidence>
<accession>L0DY19</accession>
<dbReference type="EMBL" id="CP003989">
    <property type="protein sequence ID" value="AGA33887.1"/>
    <property type="molecule type" value="Genomic_DNA"/>
</dbReference>
<dbReference type="InterPro" id="IPR007791">
    <property type="entry name" value="DjlA_N"/>
</dbReference>
<dbReference type="AlphaFoldDB" id="L0DY19"/>